<accession>A0A1Y6HEC4</accession>
<reference evidence="2 3" key="1">
    <citation type="submission" date="2017-05" db="EMBL/GenBank/DDBJ databases">
        <authorList>
            <person name="Song R."/>
            <person name="Chenine A.L."/>
            <person name="Ruprecht R.M."/>
        </authorList>
    </citation>
    <scope>NUCLEOTIDE SEQUENCE [LARGE SCALE GENOMIC DNA]</scope>
    <source>
        <strain evidence="2">PD5205</strain>
    </source>
</reference>
<dbReference type="EMBL" id="LT853885">
    <property type="protein sequence ID" value="SMR01899.1"/>
    <property type="molecule type" value="Genomic_DNA"/>
</dbReference>
<dbReference type="eggNOG" id="COG2921">
    <property type="taxonomic scope" value="Bacteria"/>
</dbReference>
<dbReference type="Gene3D" id="3.30.70.260">
    <property type="match status" value="1"/>
</dbReference>
<evidence type="ECO:0000256" key="1">
    <source>
        <dbReference type="HAMAP-Rule" id="MF_00659"/>
    </source>
</evidence>
<dbReference type="HAMAP" id="MF_00659">
    <property type="entry name" value="UPF0250"/>
    <property type="match status" value="1"/>
</dbReference>
<dbReference type="InterPro" id="IPR027471">
    <property type="entry name" value="YbeD-like_sf"/>
</dbReference>
<name>A0A1Y6HEC4_9XANT</name>
<protein>
    <recommendedName>
        <fullName evidence="1">UPF0250 protein PD5205_00579</fullName>
    </recommendedName>
</protein>
<dbReference type="NCBIfam" id="NF002066">
    <property type="entry name" value="PRK00907.1"/>
    <property type="match status" value="1"/>
</dbReference>
<evidence type="ECO:0000313" key="2">
    <source>
        <dbReference type="EMBL" id="SMR01899.1"/>
    </source>
</evidence>
<dbReference type="Pfam" id="PF04359">
    <property type="entry name" value="DUF493"/>
    <property type="match status" value="1"/>
</dbReference>
<dbReference type="InterPro" id="IPR007454">
    <property type="entry name" value="UPF0250_YbeD-like"/>
</dbReference>
<evidence type="ECO:0000313" key="3">
    <source>
        <dbReference type="Proteomes" id="UP000195953"/>
    </source>
</evidence>
<proteinExistence type="inferred from homology"/>
<dbReference type="Proteomes" id="UP000195953">
    <property type="component" value="Chromosome 1"/>
</dbReference>
<dbReference type="AlphaFoldDB" id="A0A1Y6HEC4"/>
<sequence length="118" mass="13189">MIKAQAISSIGWAELGFTHHRPDNGQMEISTDHPDHGFQFPGTFELSAMGTAERGLETELPRLLTVTGVELLEESISWKHSSSGKYVSVKIGFRADSREQFDAAHQALRDHPEVKWTL</sequence>
<gene>
    <name evidence="2" type="ORF">PD5205_00579</name>
</gene>
<dbReference type="SUPFAM" id="SSF117991">
    <property type="entry name" value="YbeD/HP0495-like"/>
    <property type="match status" value="1"/>
</dbReference>
<comment type="similarity">
    <text evidence="1">Belongs to the UPF0250 family.</text>
</comment>
<organism evidence="2 3">
    <name type="scientific">Xanthomonas fragariae</name>
    <dbReference type="NCBI Taxonomy" id="48664"/>
    <lineage>
        <taxon>Bacteria</taxon>
        <taxon>Pseudomonadati</taxon>
        <taxon>Pseudomonadota</taxon>
        <taxon>Gammaproteobacteria</taxon>
        <taxon>Lysobacterales</taxon>
        <taxon>Lysobacteraceae</taxon>
        <taxon>Xanthomonas</taxon>
    </lineage>
</organism>
<dbReference type="STRING" id="48664.BER92_02795"/>